<dbReference type="Gene3D" id="3.40.720.10">
    <property type="entry name" value="Alkaline Phosphatase, subunit A"/>
    <property type="match status" value="1"/>
</dbReference>
<keyword evidence="2" id="KW-1185">Reference proteome</keyword>
<dbReference type="Proteomes" id="UP000887569">
    <property type="component" value="Unplaced"/>
</dbReference>
<dbReference type="AlphaFoldDB" id="A0A915C8X9"/>
<keyword evidence="1" id="KW-0175">Coiled coil</keyword>
<name>A0A915C8X9_PARUN</name>
<proteinExistence type="predicted"/>
<dbReference type="FunFam" id="3.40.720.10:FF:000017">
    <property type="entry name" value="Predicted protein"/>
    <property type="match status" value="1"/>
</dbReference>
<sequence>VECYTKGFIPVKVYSYHWNQIIKRNISIRTKRSFQTSSIHRPSVLMFGVDSMSHSNFIRSLPKTYTQLQKMGFVDLQGHVKVGDNTFVNLIAILTGKRGSGTREFKNELTDEWNIYFDDWPLVWKIFSDGGYVTLFAEDRPDIGTFNYFGWLRGFKYPPTDHYFRPYWLATYWNFLFRRSTPGCYNEIPAHNLQLSYLSGFLSKYDGIRSFALYWTQDLSHDYLNAINVADEDYVKFFVDNEKNFNNTIVIVFSDHGHRYDSIRETIVGRLEARLPFASILLPKDFVKNYPHTLEALYANSKKMTTQFDFHTTLLNIAAGNFSRVNMSNESPKRAYNLLMPTPEMRQCFTANIPEDYCPCYSEMQIDVEQAQEAANELMRYVNGLLRRSYGKMDNGNMKDGFICSELVLKEIIYASIRIPSMKLVIDPQVGGELPSKGIEISYRVVIHTKPPSNALIEGVVVKDLINNLWEVTGEIERNNKYGNTSHCVVNPLLKKLCHCLPTK</sequence>
<dbReference type="WBParaSite" id="PgR104_g005_t01">
    <property type="protein sequence ID" value="PgR104_g005_t01"/>
    <property type="gene ID" value="PgR104_g005"/>
</dbReference>
<dbReference type="Pfam" id="PF02995">
    <property type="entry name" value="DUF229"/>
    <property type="match status" value="1"/>
</dbReference>
<dbReference type="InterPro" id="IPR017850">
    <property type="entry name" value="Alkaline_phosphatase_core_sf"/>
</dbReference>
<evidence type="ECO:0000313" key="2">
    <source>
        <dbReference type="Proteomes" id="UP000887569"/>
    </source>
</evidence>
<dbReference type="CDD" id="cd16021">
    <property type="entry name" value="ALP_like"/>
    <property type="match status" value="1"/>
</dbReference>
<dbReference type="GO" id="GO:0005615">
    <property type="term" value="C:extracellular space"/>
    <property type="evidence" value="ECO:0007669"/>
    <property type="project" value="TreeGrafter"/>
</dbReference>
<evidence type="ECO:0000313" key="3">
    <source>
        <dbReference type="WBParaSite" id="PgR104_g005_t01"/>
    </source>
</evidence>
<evidence type="ECO:0000256" key="1">
    <source>
        <dbReference type="SAM" id="Coils"/>
    </source>
</evidence>
<accession>A0A915C8X9</accession>
<dbReference type="InterPro" id="IPR004245">
    <property type="entry name" value="DUF229"/>
</dbReference>
<reference evidence="3" key="1">
    <citation type="submission" date="2022-11" db="UniProtKB">
        <authorList>
            <consortium name="WormBaseParasite"/>
        </authorList>
    </citation>
    <scope>IDENTIFICATION</scope>
</reference>
<feature type="coiled-coil region" evidence="1">
    <location>
        <begin position="361"/>
        <end position="388"/>
    </location>
</feature>
<protein>
    <submittedName>
        <fullName evidence="3">Sulfatase N-terminal domain-containing protein</fullName>
    </submittedName>
</protein>
<organism evidence="2 3">
    <name type="scientific">Parascaris univalens</name>
    <name type="common">Nematode worm</name>
    <dbReference type="NCBI Taxonomy" id="6257"/>
    <lineage>
        <taxon>Eukaryota</taxon>
        <taxon>Metazoa</taxon>
        <taxon>Ecdysozoa</taxon>
        <taxon>Nematoda</taxon>
        <taxon>Chromadorea</taxon>
        <taxon>Rhabditida</taxon>
        <taxon>Spirurina</taxon>
        <taxon>Ascaridomorpha</taxon>
        <taxon>Ascaridoidea</taxon>
        <taxon>Ascarididae</taxon>
        <taxon>Parascaris</taxon>
    </lineage>
</organism>
<dbReference type="PANTHER" id="PTHR10974:SF35">
    <property type="entry name" value="SULFATASE DOMAIN-CONTAINING PROTEIN"/>
    <property type="match status" value="1"/>
</dbReference>
<dbReference type="SUPFAM" id="SSF53649">
    <property type="entry name" value="Alkaline phosphatase-like"/>
    <property type="match status" value="1"/>
</dbReference>
<dbReference type="PANTHER" id="PTHR10974">
    <property type="entry name" value="FI08016P-RELATED"/>
    <property type="match status" value="1"/>
</dbReference>